<dbReference type="InterPro" id="IPR014710">
    <property type="entry name" value="RmlC-like_jellyroll"/>
</dbReference>
<dbReference type="RefSeq" id="WP_044289732.1">
    <property type="nucleotide sequence ID" value="NZ_CABMJZ010000051.1"/>
</dbReference>
<evidence type="ECO:0000313" key="2">
    <source>
        <dbReference type="Proteomes" id="UP000306509"/>
    </source>
</evidence>
<dbReference type="EMBL" id="QGQD01000014">
    <property type="protein sequence ID" value="TLD02488.1"/>
    <property type="molecule type" value="Genomic_DNA"/>
</dbReference>
<name>A0A4V6YR57_9FIRM</name>
<gene>
    <name evidence="1" type="primary">eutQ_1</name>
    <name evidence="1" type="ORF">DSM106044_00618</name>
</gene>
<organism evidence="1 2">
    <name type="scientific">Robinsoniella peoriensis</name>
    <dbReference type="NCBI Taxonomy" id="180332"/>
    <lineage>
        <taxon>Bacteria</taxon>
        <taxon>Bacillati</taxon>
        <taxon>Bacillota</taxon>
        <taxon>Clostridia</taxon>
        <taxon>Lachnospirales</taxon>
        <taxon>Lachnospiraceae</taxon>
        <taxon>Robinsoniella</taxon>
    </lineage>
</organism>
<evidence type="ECO:0000313" key="1">
    <source>
        <dbReference type="EMBL" id="TLD02488.1"/>
    </source>
</evidence>
<dbReference type="Proteomes" id="UP000306509">
    <property type="component" value="Unassembled WGS sequence"/>
</dbReference>
<proteinExistence type="predicted"/>
<dbReference type="CDD" id="cd02228">
    <property type="entry name" value="cupin_EutQ"/>
    <property type="match status" value="1"/>
</dbReference>
<dbReference type="PANTHER" id="PTHR36169">
    <property type="entry name" value="ETHANOLAMINE UTILIZATION PROTEIN EUTQ"/>
    <property type="match status" value="1"/>
</dbReference>
<sequence>MDINKESIEQMIAQILAEKLGQMGQLTKDNQKETAGNIIKVKVPAVKVEPSDRLDTGKGTDQVYTHDLFTLPESPRLGCGIMEMEKTTFDWTLNYDEIDYVIEGSLTIIANGKSVTAGPGEIILIPKGSKIQFSVLQSARFLYVTYPADWADQG</sequence>
<dbReference type="InterPro" id="IPR011051">
    <property type="entry name" value="RmlC_Cupin_sf"/>
</dbReference>
<keyword evidence="2" id="KW-1185">Reference proteome</keyword>
<reference evidence="1 2" key="1">
    <citation type="journal article" date="2019" name="Anaerobe">
        <title>Detection of Robinsoniella peoriensis in multiple bone samples of a trauma patient.</title>
        <authorList>
            <person name="Schrottner P."/>
            <person name="Hartwich K."/>
            <person name="Bunk B."/>
            <person name="Schober I."/>
            <person name="Helbig S."/>
            <person name="Rudolph W.W."/>
            <person name="Gunzer F."/>
        </authorList>
    </citation>
    <scope>NUCLEOTIDE SEQUENCE [LARGE SCALE GENOMIC DNA]</scope>
    <source>
        <strain evidence="1 2">DSM 106044</strain>
    </source>
</reference>
<dbReference type="OrthoDB" id="3828611at2"/>
<dbReference type="SUPFAM" id="SSF51182">
    <property type="entry name" value="RmlC-like cupins"/>
    <property type="match status" value="1"/>
</dbReference>
<protein>
    <submittedName>
        <fullName evidence="1">Ethanolamine utilization protein EutQ</fullName>
    </submittedName>
</protein>
<dbReference type="PANTHER" id="PTHR36169:SF1">
    <property type="entry name" value="ACETATE KINASE EUTQ"/>
    <property type="match status" value="1"/>
</dbReference>
<dbReference type="Gene3D" id="2.60.120.10">
    <property type="entry name" value="Jelly Rolls"/>
    <property type="match status" value="1"/>
</dbReference>
<comment type="caution">
    <text evidence="1">The sequence shown here is derived from an EMBL/GenBank/DDBJ whole genome shotgun (WGS) entry which is preliminary data.</text>
</comment>
<dbReference type="InterPro" id="IPR010424">
    <property type="entry name" value="EutQ"/>
</dbReference>
<dbReference type="AlphaFoldDB" id="A0A4V6YR57"/>
<accession>A0A4V6YR57</accession>
<dbReference type="Pfam" id="PF06249">
    <property type="entry name" value="EutQ"/>
    <property type="match status" value="1"/>
</dbReference>
<dbReference type="STRING" id="180332.GCA_000797495_03159"/>